<proteinExistence type="predicted"/>
<feature type="signal peptide" evidence="3">
    <location>
        <begin position="1"/>
        <end position="21"/>
    </location>
</feature>
<evidence type="ECO:0000256" key="3">
    <source>
        <dbReference type="SAM" id="SignalP"/>
    </source>
</evidence>
<organism evidence="5 6">
    <name type="scientific">Hymenobacter lutimineralis</name>
    <dbReference type="NCBI Taxonomy" id="2606448"/>
    <lineage>
        <taxon>Bacteria</taxon>
        <taxon>Pseudomonadati</taxon>
        <taxon>Bacteroidota</taxon>
        <taxon>Cytophagia</taxon>
        <taxon>Cytophagales</taxon>
        <taxon>Hymenobacteraceae</taxon>
        <taxon>Hymenobacter</taxon>
    </lineage>
</organism>
<dbReference type="GO" id="GO:0015920">
    <property type="term" value="P:lipopolysaccharide transport"/>
    <property type="evidence" value="ECO:0007669"/>
    <property type="project" value="TreeGrafter"/>
</dbReference>
<reference evidence="5 6" key="1">
    <citation type="submission" date="2019-08" db="EMBL/GenBank/DDBJ databases">
        <authorList>
            <person name="Seo M.-J."/>
        </authorList>
    </citation>
    <scope>NUCLEOTIDE SEQUENCE [LARGE SCALE GENOMIC DNA]</scope>
    <source>
        <strain evidence="5 6">KIGAM108</strain>
    </source>
</reference>
<dbReference type="EMBL" id="VTHL01000004">
    <property type="protein sequence ID" value="TYZ11889.1"/>
    <property type="molecule type" value="Genomic_DNA"/>
</dbReference>
<gene>
    <name evidence="5" type="ORF">FY528_05920</name>
</gene>
<dbReference type="PANTHER" id="PTHR36504:SF1">
    <property type="entry name" value="LIPOPOLYSACCHARIDE EXPORT SYSTEM PROTEIN LPTA"/>
    <property type="match status" value="1"/>
</dbReference>
<accession>A0A5D6VAM7</accession>
<dbReference type="GO" id="GO:0017089">
    <property type="term" value="F:glycolipid transfer activity"/>
    <property type="evidence" value="ECO:0007669"/>
    <property type="project" value="TreeGrafter"/>
</dbReference>
<protein>
    <recommendedName>
        <fullName evidence="4">Organic solvent tolerance-like N-terminal domain-containing protein</fullName>
    </recommendedName>
</protein>
<comment type="caution">
    <text evidence="5">The sequence shown here is derived from an EMBL/GenBank/DDBJ whole genome shotgun (WGS) entry which is preliminary data.</text>
</comment>
<evidence type="ECO:0000313" key="5">
    <source>
        <dbReference type="EMBL" id="TYZ11889.1"/>
    </source>
</evidence>
<dbReference type="Proteomes" id="UP000322791">
    <property type="component" value="Unassembled WGS sequence"/>
</dbReference>
<sequence length="585" mass="65214">MSFLKPLFLLLLLLLPALGWAQQRPATKPAAQPTPPKGQRVELLPGTQELIGGTFNGVEIRKLIGNVSFKQGDTFMYCDSAYQYTDRNAIEAFSNVRIVQNDTLTITGDRATYDGDARTARMTGNVVMRDPRMTLTTPVLDYDLNRKLAVYSGGGHLTDPENTLDSRLGYYNTDTKVFSFRRDVRVQTKDYLITGDTLQYNTVSKVVYFFGPTRIKGARGTLYAENGNYNSRTRVSNFERNAKIETPEYLLGGDKLFYDEAREYGLATGRVSMVSKKDNITIRGDVGRYWRGQGRAKLYGSAVMRNIADRDTLYLAADTLVSVESKVPNKPGGIIYAYPKVRIFRPDLQGRCDSLTYNRADSVIYLNTRPVLWSEKNQLTADSMELRLRRQKIDQLRLYANSFIVGQDTLLNFNQVKGRNMVGYFQAGKLKKVDVLGNAESLYYALEGDTTLTGMNKAVSATMTLRFSPDSKLQTISFLTNPDASFIPPHELKDEDKKLKGFAWRSTERPTRRGTLGKHFAPVAKAKPKSKVKPKASTKSRATKAKPKAKPAALPAKPAAPAPARKPGTVAPPRLVKPAVAPARR</sequence>
<dbReference type="InterPro" id="IPR052037">
    <property type="entry name" value="LPS_export_LptA"/>
</dbReference>
<dbReference type="RefSeq" id="WP_149070069.1">
    <property type="nucleotide sequence ID" value="NZ_VTHL01000004.1"/>
</dbReference>
<dbReference type="AlphaFoldDB" id="A0A5D6VAM7"/>
<dbReference type="PANTHER" id="PTHR36504">
    <property type="entry name" value="LIPOPOLYSACCHARIDE EXPORT SYSTEM PROTEIN LPTA"/>
    <property type="match status" value="1"/>
</dbReference>
<dbReference type="Gene3D" id="2.60.450.10">
    <property type="entry name" value="Lipopolysaccharide (LPS) transport protein A like domain"/>
    <property type="match status" value="3"/>
</dbReference>
<dbReference type="Pfam" id="PF13100">
    <property type="entry name" value="OstA_2"/>
    <property type="match status" value="1"/>
</dbReference>
<evidence type="ECO:0000313" key="6">
    <source>
        <dbReference type="Proteomes" id="UP000322791"/>
    </source>
</evidence>
<keyword evidence="1 3" id="KW-0732">Signal</keyword>
<feature type="region of interest" description="Disordered" evidence="2">
    <location>
        <begin position="507"/>
        <end position="585"/>
    </location>
</feature>
<dbReference type="GO" id="GO:0009279">
    <property type="term" value="C:cell outer membrane"/>
    <property type="evidence" value="ECO:0007669"/>
    <property type="project" value="TreeGrafter"/>
</dbReference>
<feature type="chain" id="PRO_5022928016" description="Organic solvent tolerance-like N-terminal domain-containing protein" evidence="3">
    <location>
        <begin position="22"/>
        <end position="585"/>
    </location>
</feature>
<keyword evidence="6" id="KW-1185">Reference proteome</keyword>
<name>A0A5D6VAM7_9BACT</name>
<dbReference type="InterPro" id="IPR005653">
    <property type="entry name" value="OstA-like_N"/>
</dbReference>
<evidence type="ECO:0000259" key="4">
    <source>
        <dbReference type="Pfam" id="PF13100"/>
    </source>
</evidence>
<dbReference type="GO" id="GO:0030288">
    <property type="term" value="C:outer membrane-bounded periplasmic space"/>
    <property type="evidence" value="ECO:0007669"/>
    <property type="project" value="TreeGrafter"/>
</dbReference>
<feature type="compositionally biased region" description="Low complexity" evidence="2">
    <location>
        <begin position="550"/>
        <end position="567"/>
    </location>
</feature>
<evidence type="ECO:0000256" key="1">
    <source>
        <dbReference type="ARBA" id="ARBA00022729"/>
    </source>
</evidence>
<feature type="domain" description="Organic solvent tolerance-like N-terminal" evidence="4">
    <location>
        <begin position="59"/>
        <end position="196"/>
    </location>
</feature>
<evidence type="ECO:0000256" key="2">
    <source>
        <dbReference type="SAM" id="MobiDB-lite"/>
    </source>
</evidence>
<feature type="compositionally biased region" description="Basic residues" evidence="2">
    <location>
        <begin position="526"/>
        <end position="549"/>
    </location>
</feature>